<evidence type="ECO:0000256" key="1">
    <source>
        <dbReference type="SAM" id="SignalP"/>
    </source>
</evidence>
<gene>
    <name evidence="2" type="ORF">WJ35_23665</name>
</gene>
<accession>A0A1B4LLG7</accession>
<feature type="chain" id="PRO_5008565130" evidence="1">
    <location>
        <begin position="22"/>
        <end position="253"/>
    </location>
</feature>
<organism evidence="2 3">
    <name type="scientific">Burkholderia ubonensis</name>
    <dbReference type="NCBI Taxonomy" id="101571"/>
    <lineage>
        <taxon>Bacteria</taxon>
        <taxon>Pseudomonadati</taxon>
        <taxon>Pseudomonadota</taxon>
        <taxon>Betaproteobacteria</taxon>
        <taxon>Burkholderiales</taxon>
        <taxon>Burkholderiaceae</taxon>
        <taxon>Burkholderia</taxon>
        <taxon>Burkholderia cepacia complex</taxon>
    </lineage>
</organism>
<proteinExistence type="predicted"/>
<reference evidence="2 3" key="1">
    <citation type="submission" date="2015-12" db="EMBL/GenBank/DDBJ databases">
        <title>Diversity of Burkholderia near neighbor genomes.</title>
        <authorList>
            <person name="Sahl J."/>
            <person name="Wagner D."/>
            <person name="Keim P."/>
        </authorList>
    </citation>
    <scope>NUCLEOTIDE SEQUENCE [LARGE SCALE GENOMIC DNA]</scope>
    <source>
        <strain evidence="2 3">MSMB0783</strain>
    </source>
</reference>
<dbReference type="EMBL" id="CP013422">
    <property type="protein sequence ID" value="AOJ78032.1"/>
    <property type="molecule type" value="Genomic_DNA"/>
</dbReference>
<dbReference type="Proteomes" id="UP000243680">
    <property type="component" value="Chromosome 2"/>
</dbReference>
<evidence type="ECO:0000313" key="3">
    <source>
        <dbReference type="Proteomes" id="UP000243680"/>
    </source>
</evidence>
<feature type="signal peptide" evidence="1">
    <location>
        <begin position="1"/>
        <end position="21"/>
    </location>
</feature>
<dbReference type="RefSeq" id="WP_011882013.1">
    <property type="nucleotide sequence ID" value="NZ_CP013422.1"/>
</dbReference>
<evidence type="ECO:0000313" key="2">
    <source>
        <dbReference type="EMBL" id="AOJ78032.1"/>
    </source>
</evidence>
<sequence length="253" mass="26902">MLLKKTGFAALMLLISIAGHARDTTSEVNAERVSAVKTVTVVYPGKAVYITVGPSGPIHIPVPIPGVGVVGALAMGAVAGAVGVGLGKHDNDSPTSLNDLVTARFGDTGLNRRFTDSIETVLRNHGFTVQEVDASAPGLPTLKPDAHRMWQASGSPYQGSDAVLFLRVGTGYVTPGGFHGFTRRVIGDIVMFQSDTYDAILRQHVNWKQSGDPYSYSSIDALDSDLRRAIDGLDEGLMAQVDPFNKLLDSIPR</sequence>
<name>A0A1B4LLG7_9BURK</name>
<dbReference type="GeneID" id="45679275"/>
<protein>
    <submittedName>
        <fullName evidence="2">Uncharacterized protein</fullName>
    </submittedName>
</protein>
<dbReference type="AlphaFoldDB" id="A0A1B4LLG7"/>
<keyword evidence="1" id="KW-0732">Signal</keyword>